<feature type="transmembrane region" description="Helical" evidence="7">
    <location>
        <begin position="138"/>
        <end position="155"/>
    </location>
</feature>
<feature type="region of interest" description="Disordered" evidence="6">
    <location>
        <begin position="1"/>
        <end position="49"/>
    </location>
</feature>
<evidence type="ECO:0000256" key="2">
    <source>
        <dbReference type="ARBA" id="ARBA00009530"/>
    </source>
</evidence>
<dbReference type="RefSeq" id="WP_073436775.1">
    <property type="nucleotide sequence ID" value="NZ_BJXU01000130.1"/>
</dbReference>
<dbReference type="Proteomes" id="UP000184123">
    <property type="component" value="Unassembled WGS sequence"/>
</dbReference>
<evidence type="ECO:0000256" key="5">
    <source>
        <dbReference type="ARBA" id="ARBA00023136"/>
    </source>
</evidence>
<organism evidence="9 10">
    <name type="scientific">Halomonas cupida</name>
    <dbReference type="NCBI Taxonomy" id="44933"/>
    <lineage>
        <taxon>Bacteria</taxon>
        <taxon>Pseudomonadati</taxon>
        <taxon>Pseudomonadota</taxon>
        <taxon>Gammaproteobacteria</taxon>
        <taxon>Oceanospirillales</taxon>
        <taxon>Halomonadaceae</taxon>
        <taxon>Halomonas</taxon>
    </lineage>
</organism>
<reference evidence="9 10" key="1">
    <citation type="submission" date="2016-11" db="EMBL/GenBank/DDBJ databases">
        <authorList>
            <person name="Jaros S."/>
            <person name="Januszkiewicz K."/>
            <person name="Wedrychowicz H."/>
        </authorList>
    </citation>
    <scope>NUCLEOTIDE SEQUENCE [LARGE SCALE GENOMIC DNA]</scope>
    <source>
        <strain evidence="9 10">DSM 4740</strain>
    </source>
</reference>
<dbReference type="EMBL" id="BJXU01000130">
    <property type="protein sequence ID" value="GEN25216.1"/>
    <property type="molecule type" value="Genomic_DNA"/>
</dbReference>
<evidence type="ECO:0000313" key="10">
    <source>
        <dbReference type="Proteomes" id="UP000184123"/>
    </source>
</evidence>
<dbReference type="InterPro" id="IPR000612">
    <property type="entry name" value="PMP3"/>
</dbReference>
<keyword evidence="3 7" id="KW-0812">Transmembrane</keyword>
<evidence type="ECO:0000256" key="1">
    <source>
        <dbReference type="ARBA" id="ARBA00004370"/>
    </source>
</evidence>
<protein>
    <submittedName>
        <fullName evidence="9">Uncharacterized membrane protein YqaE, homolog of Blt101, UPF0057 family</fullName>
    </submittedName>
</protein>
<dbReference type="GO" id="GO:0016020">
    <property type="term" value="C:membrane"/>
    <property type="evidence" value="ECO:0007669"/>
    <property type="project" value="UniProtKB-SubCell"/>
</dbReference>
<dbReference type="STRING" id="44933.SAMN05660971_03792"/>
<feature type="compositionally biased region" description="Low complexity" evidence="6">
    <location>
        <begin position="98"/>
        <end position="110"/>
    </location>
</feature>
<evidence type="ECO:0000313" key="11">
    <source>
        <dbReference type="Proteomes" id="UP000321726"/>
    </source>
</evidence>
<feature type="compositionally biased region" description="Basic and acidic residues" evidence="6">
    <location>
        <begin position="65"/>
        <end position="77"/>
    </location>
</feature>
<reference evidence="8 11" key="2">
    <citation type="submission" date="2019-07" db="EMBL/GenBank/DDBJ databases">
        <title>Whole genome shotgun sequence of Halomonas cupida NBRC 102219.</title>
        <authorList>
            <person name="Hosoyama A."/>
            <person name="Uohara A."/>
            <person name="Ohji S."/>
            <person name="Ichikawa N."/>
        </authorList>
    </citation>
    <scope>NUCLEOTIDE SEQUENCE [LARGE SCALE GENOMIC DNA]</scope>
    <source>
        <strain evidence="8 11">NBRC 102219</strain>
    </source>
</reference>
<dbReference type="Pfam" id="PF01679">
    <property type="entry name" value="Pmp3"/>
    <property type="match status" value="1"/>
</dbReference>
<gene>
    <name evidence="8" type="ORF">HCU01_31650</name>
    <name evidence="9" type="ORF">SAMN05660971_03792</name>
</gene>
<proteinExistence type="inferred from homology"/>
<evidence type="ECO:0000256" key="7">
    <source>
        <dbReference type="SAM" id="Phobius"/>
    </source>
</evidence>
<name>A0A1M7LCF7_9GAMM</name>
<feature type="compositionally biased region" description="Basic and acidic residues" evidence="6">
    <location>
        <begin position="113"/>
        <end position="125"/>
    </location>
</feature>
<dbReference type="Proteomes" id="UP000321726">
    <property type="component" value="Unassembled WGS sequence"/>
</dbReference>
<comment type="similarity">
    <text evidence="2">Belongs to the UPF0057 (PMP3) family.</text>
</comment>
<evidence type="ECO:0000313" key="8">
    <source>
        <dbReference type="EMBL" id="GEN25216.1"/>
    </source>
</evidence>
<dbReference type="EMBL" id="FRCA01000012">
    <property type="protein sequence ID" value="SHM75561.1"/>
    <property type="molecule type" value="Genomic_DNA"/>
</dbReference>
<evidence type="ECO:0000256" key="3">
    <source>
        <dbReference type="ARBA" id="ARBA00022692"/>
    </source>
</evidence>
<evidence type="ECO:0000256" key="6">
    <source>
        <dbReference type="SAM" id="MobiDB-lite"/>
    </source>
</evidence>
<dbReference type="OrthoDB" id="5704405at2"/>
<evidence type="ECO:0000256" key="4">
    <source>
        <dbReference type="ARBA" id="ARBA00022989"/>
    </source>
</evidence>
<feature type="region of interest" description="Disordered" evidence="6">
    <location>
        <begin position="62"/>
        <end position="129"/>
    </location>
</feature>
<sequence length="192" mass="21297">MDAREYLARKGLDGQRDKEKPTTLEEKAWDRARGAQDHRPRAGTPHDWEDWERYHDLLAEGADQVEQKVDREAHRQATETSDDGAVEHFTPEPQQVPSRAATARTTATSSMPSREDVREGARDDESTAAGGALMASPAVRLALMALTVLMPPLAVAVTDGGARRTSLALLLMLLGWLPGVIYAAWWLRRCDR</sequence>
<feature type="transmembrane region" description="Helical" evidence="7">
    <location>
        <begin position="167"/>
        <end position="187"/>
    </location>
</feature>
<accession>A0A1M7LCF7</accession>
<keyword evidence="11" id="KW-1185">Reference proteome</keyword>
<keyword evidence="5 7" id="KW-0472">Membrane</keyword>
<dbReference type="AlphaFoldDB" id="A0A1M7LCF7"/>
<keyword evidence="4 7" id="KW-1133">Transmembrane helix</keyword>
<evidence type="ECO:0000313" key="9">
    <source>
        <dbReference type="EMBL" id="SHM75561.1"/>
    </source>
</evidence>
<comment type="subcellular location">
    <subcellularLocation>
        <location evidence="1">Membrane</location>
    </subcellularLocation>
</comment>